<dbReference type="Pfam" id="PF13412">
    <property type="entry name" value="HTH_24"/>
    <property type="match status" value="1"/>
</dbReference>
<feature type="domain" description="Transcription regulator AsnC/Lrp ligand binding" evidence="5">
    <location>
        <begin position="73"/>
        <end position="138"/>
    </location>
</feature>
<dbReference type="EMBL" id="BAAAPZ010000008">
    <property type="protein sequence ID" value="GAA2099751.1"/>
    <property type="molecule type" value="Genomic_DNA"/>
</dbReference>
<dbReference type="Pfam" id="PF01037">
    <property type="entry name" value="AsnC_trans_reg"/>
    <property type="match status" value="1"/>
</dbReference>
<proteinExistence type="predicted"/>
<evidence type="ECO:0000256" key="4">
    <source>
        <dbReference type="SAM" id="MobiDB-lite"/>
    </source>
</evidence>
<feature type="region of interest" description="Disordered" evidence="4">
    <location>
        <begin position="327"/>
        <end position="349"/>
    </location>
</feature>
<dbReference type="InterPro" id="IPR036390">
    <property type="entry name" value="WH_DNA-bd_sf"/>
</dbReference>
<dbReference type="Pfam" id="PF13404">
    <property type="entry name" value="HTH_AsnC-type"/>
    <property type="match status" value="1"/>
</dbReference>
<name>A0ABN2WY28_9MICO</name>
<dbReference type="Gene3D" id="1.10.10.10">
    <property type="entry name" value="Winged helix-like DNA-binding domain superfamily/Winged helix DNA-binding domain"/>
    <property type="match status" value="2"/>
</dbReference>
<accession>A0ABN2WY28</accession>
<keyword evidence="8" id="KW-1185">Reference proteome</keyword>
<dbReference type="SMART" id="SM00344">
    <property type="entry name" value="HTH_ASNC"/>
    <property type="match status" value="1"/>
</dbReference>
<keyword evidence="1" id="KW-0805">Transcription regulation</keyword>
<feature type="domain" description="HTH asnC-type" evidence="6">
    <location>
        <begin position="10"/>
        <end position="49"/>
    </location>
</feature>
<dbReference type="PANTHER" id="PTHR30154:SF34">
    <property type="entry name" value="TRANSCRIPTIONAL REGULATOR AZLB"/>
    <property type="match status" value="1"/>
</dbReference>
<dbReference type="SUPFAM" id="SSF54909">
    <property type="entry name" value="Dimeric alpha+beta barrel"/>
    <property type="match status" value="1"/>
</dbReference>
<dbReference type="InterPro" id="IPR036388">
    <property type="entry name" value="WH-like_DNA-bd_sf"/>
</dbReference>
<evidence type="ECO:0000313" key="7">
    <source>
        <dbReference type="EMBL" id="GAA2099751.1"/>
    </source>
</evidence>
<reference evidence="7 8" key="1">
    <citation type="journal article" date="2019" name="Int. J. Syst. Evol. Microbiol.">
        <title>The Global Catalogue of Microorganisms (GCM) 10K type strain sequencing project: providing services to taxonomists for standard genome sequencing and annotation.</title>
        <authorList>
            <consortium name="The Broad Institute Genomics Platform"/>
            <consortium name="The Broad Institute Genome Sequencing Center for Infectious Disease"/>
            <person name="Wu L."/>
            <person name="Ma J."/>
        </authorList>
    </citation>
    <scope>NUCLEOTIDE SEQUENCE [LARGE SCALE GENOMIC DNA]</scope>
    <source>
        <strain evidence="7 8">JCM 15900</strain>
    </source>
</reference>
<evidence type="ECO:0000256" key="1">
    <source>
        <dbReference type="ARBA" id="ARBA00023015"/>
    </source>
</evidence>
<dbReference type="Gene3D" id="3.30.70.920">
    <property type="match status" value="1"/>
</dbReference>
<protein>
    <submittedName>
        <fullName evidence="7">Lrp/AsnC family transcriptional regulator</fullName>
    </submittedName>
</protein>
<evidence type="ECO:0000259" key="5">
    <source>
        <dbReference type="Pfam" id="PF01037"/>
    </source>
</evidence>
<feature type="compositionally biased region" description="Low complexity" evidence="4">
    <location>
        <begin position="332"/>
        <end position="343"/>
    </location>
</feature>
<keyword evidence="3" id="KW-0804">Transcription</keyword>
<organism evidence="7 8">
    <name type="scientific">Brevibacterium salitolerans</name>
    <dbReference type="NCBI Taxonomy" id="1403566"/>
    <lineage>
        <taxon>Bacteria</taxon>
        <taxon>Bacillati</taxon>
        <taxon>Actinomycetota</taxon>
        <taxon>Actinomycetes</taxon>
        <taxon>Micrococcales</taxon>
        <taxon>Brevibacteriaceae</taxon>
        <taxon>Brevibacterium</taxon>
    </lineage>
</organism>
<sequence>MSAGPAPHSLTESDLELFDAMQDDPRGPWTEIGRRVGVSPSTVRRQWQRISSQRDAWIVTYLGKGAGVFLSIVEVECTAGAVPQVCAAVRLLPAVLNVYETNGDVDLLLETVTLDVRQLRSVLHAVAQAPGVIRVRSSTGSTVYREASRWRTGALPRTSSAGSEEAAAPNPAQLDRALTVLRELERDGRASPAHLAGVLGMSETHARRYVKALLRQKVLVQRVDMAPGVSEWPHSLALHMSAPAGELAATAAAISGMPGTRLCTATAGGRHNLYAVIWMHGVHEAVEVEARITGSLTVEVLHRSLILHAHKRMGHLIDEHGRDAGLVPWQPPGADGAAAVAEDPAPPSP</sequence>
<comment type="caution">
    <text evidence="7">The sequence shown here is derived from an EMBL/GenBank/DDBJ whole genome shotgun (WGS) entry which is preliminary data.</text>
</comment>
<evidence type="ECO:0000256" key="3">
    <source>
        <dbReference type="ARBA" id="ARBA00023163"/>
    </source>
</evidence>
<dbReference type="InterPro" id="IPR019888">
    <property type="entry name" value="Tscrpt_reg_AsnC-like"/>
</dbReference>
<dbReference type="SUPFAM" id="SSF46785">
    <property type="entry name" value="Winged helix' DNA-binding domain"/>
    <property type="match status" value="1"/>
</dbReference>
<evidence type="ECO:0000313" key="8">
    <source>
        <dbReference type="Proteomes" id="UP001500984"/>
    </source>
</evidence>
<dbReference type="Proteomes" id="UP001500984">
    <property type="component" value="Unassembled WGS sequence"/>
</dbReference>
<dbReference type="InterPro" id="IPR000485">
    <property type="entry name" value="AsnC-type_HTH_dom"/>
</dbReference>
<gene>
    <name evidence="7" type="ORF">GCM10009823_21750</name>
</gene>
<dbReference type="InterPro" id="IPR019887">
    <property type="entry name" value="Tscrpt_reg_AsnC/Lrp_C"/>
</dbReference>
<dbReference type="PANTHER" id="PTHR30154">
    <property type="entry name" value="LEUCINE-RESPONSIVE REGULATORY PROTEIN"/>
    <property type="match status" value="1"/>
</dbReference>
<keyword evidence="2" id="KW-0238">DNA-binding</keyword>
<dbReference type="InterPro" id="IPR011008">
    <property type="entry name" value="Dimeric_a/b-barrel"/>
</dbReference>
<evidence type="ECO:0000259" key="6">
    <source>
        <dbReference type="Pfam" id="PF13404"/>
    </source>
</evidence>
<evidence type="ECO:0000256" key="2">
    <source>
        <dbReference type="ARBA" id="ARBA00023125"/>
    </source>
</evidence>